<evidence type="ECO:0000313" key="2">
    <source>
        <dbReference type="EMBL" id="PEN08851.1"/>
    </source>
</evidence>
<dbReference type="RefSeq" id="WP_098061248.1">
    <property type="nucleotide sequence ID" value="NZ_PDEP01000002.1"/>
</dbReference>
<dbReference type="AlphaFoldDB" id="A0A2H3P9Y1"/>
<dbReference type="SUPFAM" id="SSF63829">
    <property type="entry name" value="Calcium-dependent phosphotriesterase"/>
    <property type="match status" value="1"/>
</dbReference>
<reference evidence="2 3" key="1">
    <citation type="submission" date="2017-10" db="EMBL/GenBank/DDBJ databases">
        <title>Draft genome of Longimonas halophila.</title>
        <authorList>
            <person name="Goh K.M."/>
            <person name="Shamsir M.S."/>
            <person name="Lim S.W."/>
        </authorList>
    </citation>
    <scope>NUCLEOTIDE SEQUENCE [LARGE SCALE GENOMIC DNA]</scope>
    <source>
        <strain evidence="2 3">KCTC 42399</strain>
    </source>
</reference>
<protein>
    <recommendedName>
        <fullName evidence="4">6-bladed beta-propeller</fullName>
    </recommendedName>
</protein>
<dbReference type="PROSITE" id="PS51257">
    <property type="entry name" value="PROKAR_LIPOPROTEIN"/>
    <property type="match status" value="1"/>
</dbReference>
<evidence type="ECO:0000256" key="1">
    <source>
        <dbReference type="SAM" id="SignalP"/>
    </source>
</evidence>
<feature type="signal peptide" evidence="1">
    <location>
        <begin position="1"/>
        <end position="21"/>
    </location>
</feature>
<keyword evidence="1" id="KW-0732">Signal</keyword>
<dbReference type="EMBL" id="PDEP01000002">
    <property type="protein sequence ID" value="PEN08851.1"/>
    <property type="molecule type" value="Genomic_DNA"/>
</dbReference>
<evidence type="ECO:0008006" key="4">
    <source>
        <dbReference type="Google" id="ProtNLM"/>
    </source>
</evidence>
<organism evidence="2 3">
    <name type="scientific">Longimonas halophila</name>
    <dbReference type="NCBI Taxonomy" id="1469170"/>
    <lineage>
        <taxon>Bacteria</taxon>
        <taxon>Pseudomonadati</taxon>
        <taxon>Rhodothermota</taxon>
        <taxon>Rhodothermia</taxon>
        <taxon>Rhodothermales</taxon>
        <taxon>Salisaetaceae</taxon>
        <taxon>Longimonas</taxon>
    </lineage>
</organism>
<accession>A0A2H3P9Y1</accession>
<dbReference type="InterPro" id="IPR011042">
    <property type="entry name" value="6-blade_b-propeller_TolB-like"/>
</dbReference>
<comment type="caution">
    <text evidence="2">The sequence shown here is derived from an EMBL/GenBank/DDBJ whole genome shotgun (WGS) entry which is preliminary data.</text>
</comment>
<proteinExistence type="predicted"/>
<dbReference type="Pfam" id="PF17170">
    <property type="entry name" value="DUF5128"/>
    <property type="match status" value="1"/>
</dbReference>
<dbReference type="Proteomes" id="UP000221024">
    <property type="component" value="Unassembled WGS sequence"/>
</dbReference>
<dbReference type="Gene3D" id="2.120.10.30">
    <property type="entry name" value="TolB, C-terminal domain"/>
    <property type="match status" value="1"/>
</dbReference>
<sequence>MRFLQVILATVLFLVTLSACSSDTSPEVHTLSESDQLVPLDTIAIQETDEDYIGNYDVLYIANAPFRMYVPDIQRGRIAVLNRNGTIARYIGEPGAGPGELSGPVSVKVAGDRVVVKQSNGQRIAVFDTSGTYVDSYQFPEGVQSLGAHAFYIVEEGYIHAATRSESVLNLPASPEQPTLAYFNEQFELEHYFGSYPEMYTEAEYALGEASIDVQDGKLVVGYNLTPDVQVYNTENRALADVKQLSHPEFKHPSESLSIDMAQSDRSGFLDRLSNVSLVRRTYVTPNQTLVQGFENRSLAYYENEHDPAEREDYAILADLNSDQQETLRLPGPILARDDVNRIYVELDPTPDQRKIGVYEVVGWDD</sequence>
<keyword evidence="3" id="KW-1185">Reference proteome</keyword>
<feature type="chain" id="PRO_5013890978" description="6-bladed beta-propeller" evidence="1">
    <location>
        <begin position="22"/>
        <end position="366"/>
    </location>
</feature>
<name>A0A2H3P9Y1_9BACT</name>
<evidence type="ECO:0000313" key="3">
    <source>
        <dbReference type="Proteomes" id="UP000221024"/>
    </source>
</evidence>
<gene>
    <name evidence="2" type="ORF">CRI93_03630</name>
</gene>